<dbReference type="RefSeq" id="WP_210117913.1">
    <property type="nucleotide sequence ID" value="NZ_CP054142.1"/>
</dbReference>
<dbReference type="AlphaFoldDB" id="A0A975IBK5"/>
<dbReference type="EMBL" id="CP054142">
    <property type="protein sequence ID" value="QTQ14725.1"/>
    <property type="molecule type" value="Genomic_DNA"/>
</dbReference>
<reference evidence="2 4" key="2">
    <citation type="journal article" date="2021" name="Microbiol. Resour. Announc.">
        <title>Complete Genome Sequences of Three Human Oral Treponema parvum Isolates.</title>
        <authorList>
            <person name="Zeng H."/>
            <person name="Watt R.M."/>
        </authorList>
    </citation>
    <scope>NUCLEOTIDE SEQUENCE</scope>
    <source>
        <strain evidence="3 4">ATCC 700770</strain>
        <strain evidence="2">ATCC 700773</strain>
    </source>
</reference>
<evidence type="ECO:0000313" key="2">
    <source>
        <dbReference type="EMBL" id="QTQ11116.1"/>
    </source>
</evidence>
<dbReference type="PROSITE" id="PS51257">
    <property type="entry name" value="PROKAR_LIPOPROTEIN"/>
    <property type="match status" value="1"/>
</dbReference>
<accession>A0A975IBK5</accession>
<reference evidence="2" key="1">
    <citation type="submission" date="2020-05" db="EMBL/GenBank/DDBJ databases">
        <authorList>
            <person name="Zeng H."/>
            <person name="Chan Y.K."/>
            <person name="Watt R.M."/>
        </authorList>
    </citation>
    <scope>NUCLEOTIDE SEQUENCE</scope>
    <source>
        <strain evidence="3">ATCC 700770</strain>
        <strain evidence="2">ATCC 700773</strain>
    </source>
</reference>
<evidence type="ECO:0000256" key="1">
    <source>
        <dbReference type="SAM" id="SignalP"/>
    </source>
</evidence>
<evidence type="ECO:0000313" key="4">
    <source>
        <dbReference type="Proteomes" id="UP000671908"/>
    </source>
</evidence>
<protein>
    <submittedName>
        <fullName evidence="2">Tetratricopeptide repeat protein</fullName>
    </submittedName>
</protein>
<dbReference type="Proteomes" id="UP000671995">
    <property type="component" value="Chromosome"/>
</dbReference>
<feature type="signal peptide" evidence="1">
    <location>
        <begin position="1"/>
        <end position="24"/>
    </location>
</feature>
<evidence type="ECO:0000313" key="5">
    <source>
        <dbReference type="Proteomes" id="UP000671995"/>
    </source>
</evidence>
<keyword evidence="4" id="KW-1185">Reference proteome</keyword>
<dbReference type="Gene3D" id="1.25.40.10">
    <property type="entry name" value="Tetratricopeptide repeat domain"/>
    <property type="match status" value="1"/>
</dbReference>
<keyword evidence="1" id="KW-0732">Signal</keyword>
<dbReference type="Proteomes" id="UP000671908">
    <property type="component" value="Chromosome"/>
</dbReference>
<proteinExistence type="predicted"/>
<evidence type="ECO:0000313" key="3">
    <source>
        <dbReference type="EMBL" id="QTQ14725.1"/>
    </source>
</evidence>
<dbReference type="InterPro" id="IPR011990">
    <property type="entry name" value="TPR-like_helical_dom_sf"/>
</dbReference>
<organism evidence="2 5">
    <name type="scientific">Treponema parvum</name>
    <dbReference type="NCBI Taxonomy" id="138851"/>
    <lineage>
        <taxon>Bacteria</taxon>
        <taxon>Pseudomonadati</taxon>
        <taxon>Spirochaetota</taxon>
        <taxon>Spirochaetia</taxon>
        <taxon>Spirochaetales</taxon>
        <taxon>Treponemataceae</taxon>
        <taxon>Treponema</taxon>
    </lineage>
</organism>
<sequence length="354" mass="41807">MKLKMFLHFSKTLAVILCCALLFACDKNNSADSFSLKNQTMQKQLLKLLEDPSLETQNRYSVINSISNIFFAQKDYNRLVLFLTDWTERHSDDIYNTYWLFITASVYMQNNAAPIAEYYFDRILKNYPDITVKGQSIHFQCLRQLIKISTTPANRIKYFNELISKFPMNVSITELYERLALEYEKEGEWELAMRAYSQFLEQPDAQTIQIAGVPDAYANARQLVDFNNSPKDWTFESLAALEEAIKKAISRYDWRLLDQYKSKVNFFTMNWNQDRSASNAQEVFSMRNFMRGNRIRYNENLDDGSNPNEAYLWTTGWSQYISVWYLCFRKVNFPADPEIHGRWEWAGIYFGERL</sequence>
<dbReference type="KEGG" id="tpav:HRQ91_09760"/>
<gene>
    <name evidence="2" type="ORF">HRI96_02260</name>
    <name evidence="3" type="ORF">HRQ91_09760</name>
</gene>
<feature type="chain" id="PRO_5038278281" evidence="1">
    <location>
        <begin position="25"/>
        <end position="354"/>
    </location>
</feature>
<name>A0A975IBK5_9SPIR</name>
<dbReference type="EMBL" id="CP054257">
    <property type="protein sequence ID" value="QTQ11116.1"/>
    <property type="molecule type" value="Genomic_DNA"/>
</dbReference>